<protein>
    <submittedName>
        <fullName evidence="2">Uncharacterized protein</fullName>
    </submittedName>
</protein>
<evidence type="ECO:0000313" key="2">
    <source>
        <dbReference type="EMBL" id="GMN64765.1"/>
    </source>
</evidence>
<dbReference type="AlphaFoldDB" id="A0AA88E1G9"/>
<proteinExistence type="predicted"/>
<dbReference type="EMBL" id="BTGU01000193">
    <property type="protein sequence ID" value="GMN64765.1"/>
    <property type="molecule type" value="Genomic_DNA"/>
</dbReference>
<keyword evidence="1" id="KW-0472">Membrane</keyword>
<reference evidence="2" key="1">
    <citation type="submission" date="2023-07" db="EMBL/GenBank/DDBJ databases">
        <title>draft genome sequence of fig (Ficus carica).</title>
        <authorList>
            <person name="Takahashi T."/>
            <person name="Nishimura K."/>
        </authorList>
    </citation>
    <scope>NUCLEOTIDE SEQUENCE</scope>
</reference>
<organism evidence="2 3">
    <name type="scientific">Ficus carica</name>
    <name type="common">Common fig</name>
    <dbReference type="NCBI Taxonomy" id="3494"/>
    <lineage>
        <taxon>Eukaryota</taxon>
        <taxon>Viridiplantae</taxon>
        <taxon>Streptophyta</taxon>
        <taxon>Embryophyta</taxon>
        <taxon>Tracheophyta</taxon>
        <taxon>Spermatophyta</taxon>
        <taxon>Magnoliopsida</taxon>
        <taxon>eudicotyledons</taxon>
        <taxon>Gunneridae</taxon>
        <taxon>Pentapetalae</taxon>
        <taxon>rosids</taxon>
        <taxon>fabids</taxon>
        <taxon>Rosales</taxon>
        <taxon>Moraceae</taxon>
        <taxon>Ficeae</taxon>
        <taxon>Ficus</taxon>
    </lineage>
</organism>
<keyword evidence="1" id="KW-0812">Transmembrane</keyword>
<evidence type="ECO:0000313" key="3">
    <source>
        <dbReference type="Proteomes" id="UP001187192"/>
    </source>
</evidence>
<dbReference type="Proteomes" id="UP001187192">
    <property type="component" value="Unassembled WGS sequence"/>
</dbReference>
<name>A0AA88E1G9_FICCA</name>
<comment type="caution">
    <text evidence="2">The sequence shown here is derived from an EMBL/GenBank/DDBJ whole genome shotgun (WGS) entry which is preliminary data.</text>
</comment>
<sequence>MDWLELLGNVLFLGQNHSFKGFPIPFHEEPDILLDLGAAGQVIQPRDMKLHVWWDPIYYSDVLQNSSIYGRGELNSGVVVFALALSTHDPPDQPRVEVVYGGFLALLGFLLGFCIVRGTQSDLPNEH</sequence>
<evidence type="ECO:0000256" key="1">
    <source>
        <dbReference type="SAM" id="Phobius"/>
    </source>
</evidence>
<keyword evidence="1" id="KW-1133">Transmembrane helix</keyword>
<keyword evidence="3" id="KW-1185">Reference proteome</keyword>
<gene>
    <name evidence="2" type="ORF">TIFTF001_033829</name>
</gene>
<accession>A0AA88E1G9</accession>
<feature type="transmembrane region" description="Helical" evidence="1">
    <location>
        <begin position="98"/>
        <end position="116"/>
    </location>
</feature>